<protein>
    <submittedName>
        <fullName evidence="1">Uncharacterized protein</fullName>
    </submittedName>
</protein>
<evidence type="ECO:0000313" key="1">
    <source>
        <dbReference type="EMBL" id="AUZ95297.1"/>
    </source>
</evidence>
<dbReference type="GeneID" id="40088541"/>
<organism evidence="1 2">
    <name type="scientific">Agrobacterium phage Atu_ph07</name>
    <dbReference type="NCBI Taxonomy" id="2024264"/>
    <lineage>
        <taxon>Viruses</taxon>
        <taxon>Duplodnaviria</taxon>
        <taxon>Heunggongvirae</taxon>
        <taxon>Uroviricota</taxon>
        <taxon>Caudoviricetes</taxon>
        <taxon>Polybotosvirus</taxon>
        <taxon>Polybotosvirus Atuph07</taxon>
    </lineage>
</organism>
<proteinExistence type="predicted"/>
<sequence length="86" mass="10015">MATGKAIHPTEVLPLDKVDDNIIFGDWNYENNRGIFKFMKDEVEYHSIISNLTFDEYVSIMSGKPIPEDTFVPKRRKRSETRNPPN</sequence>
<dbReference type="KEGG" id="vg:40088541"/>
<evidence type="ECO:0000313" key="2">
    <source>
        <dbReference type="Proteomes" id="UP000223025"/>
    </source>
</evidence>
<dbReference type="EMBL" id="MF403008">
    <property type="protein sequence ID" value="AUZ95297.1"/>
    <property type="molecule type" value="Genomic_DNA"/>
</dbReference>
<reference evidence="1 2" key="1">
    <citation type="submission" date="2017-06" db="EMBL/GenBank/DDBJ databases">
        <authorList>
            <person name="Kim H.J."/>
            <person name="Triplett B.A."/>
        </authorList>
    </citation>
    <scope>NUCLEOTIDE SEQUENCE [LARGE SCALE GENOMIC DNA]</scope>
</reference>
<dbReference type="RefSeq" id="YP_009612203.1">
    <property type="nucleotide sequence ID" value="NC_042013.1"/>
</dbReference>
<keyword evidence="2" id="KW-1185">Reference proteome</keyword>
<name>A0A2L0V0I6_9CAUD</name>
<accession>A0A2L0V0I6</accession>
<dbReference type="Proteomes" id="UP000223025">
    <property type="component" value="Segment"/>
</dbReference>